<dbReference type="PROSITE" id="PS51677">
    <property type="entry name" value="NODB"/>
    <property type="match status" value="1"/>
</dbReference>
<evidence type="ECO:0000259" key="3">
    <source>
        <dbReference type="PROSITE" id="PS51677"/>
    </source>
</evidence>
<dbReference type="SUPFAM" id="SSF88713">
    <property type="entry name" value="Glycoside hydrolase/deacetylase"/>
    <property type="match status" value="1"/>
</dbReference>
<dbReference type="Pfam" id="PF01522">
    <property type="entry name" value="Polysacc_deac_1"/>
    <property type="match status" value="1"/>
</dbReference>
<dbReference type="InterPro" id="IPR054467">
    <property type="entry name" value="YkoP-like_dom"/>
</dbReference>
<evidence type="ECO:0000256" key="2">
    <source>
        <dbReference type="SAM" id="Phobius"/>
    </source>
</evidence>
<reference evidence="5" key="1">
    <citation type="journal article" date="2019" name="Int. J. Syst. Evol. Microbiol.">
        <title>The Global Catalogue of Microorganisms (GCM) 10K type strain sequencing project: providing services to taxonomists for standard genome sequencing and annotation.</title>
        <authorList>
            <consortium name="The Broad Institute Genomics Platform"/>
            <consortium name="The Broad Institute Genome Sequencing Center for Infectious Disease"/>
            <person name="Wu L."/>
            <person name="Ma J."/>
        </authorList>
    </citation>
    <scope>NUCLEOTIDE SEQUENCE [LARGE SCALE GENOMIC DNA]</scope>
    <source>
        <strain evidence="5">CCUG 59189</strain>
    </source>
</reference>
<keyword evidence="2" id="KW-0472">Membrane</keyword>
<dbReference type="InterPro" id="IPR011330">
    <property type="entry name" value="Glyco_hydro/deAcase_b/a-brl"/>
</dbReference>
<keyword evidence="5" id="KW-1185">Reference proteome</keyword>
<dbReference type="Pfam" id="PF22790">
    <property type="entry name" value="YkoP"/>
    <property type="match status" value="1"/>
</dbReference>
<organism evidence="4 5">
    <name type="scientific">Paenibacillus puldeungensis</name>
    <dbReference type="NCBI Taxonomy" id="696536"/>
    <lineage>
        <taxon>Bacteria</taxon>
        <taxon>Bacillati</taxon>
        <taxon>Bacillota</taxon>
        <taxon>Bacilli</taxon>
        <taxon>Bacillales</taxon>
        <taxon>Paenibacillaceae</taxon>
        <taxon>Paenibacillus</taxon>
    </lineage>
</organism>
<dbReference type="Proteomes" id="UP001597262">
    <property type="component" value="Unassembled WGS sequence"/>
</dbReference>
<dbReference type="InterPro" id="IPR002509">
    <property type="entry name" value="NODB_dom"/>
</dbReference>
<dbReference type="PANTHER" id="PTHR10587:SF137">
    <property type="entry name" value="4-DEOXY-4-FORMAMIDO-L-ARABINOSE-PHOSPHOUNDECAPRENOL DEFORMYLASE ARND-RELATED"/>
    <property type="match status" value="1"/>
</dbReference>
<dbReference type="InterPro" id="IPR050248">
    <property type="entry name" value="Polysacc_deacetylase_ArnD"/>
</dbReference>
<dbReference type="EMBL" id="JBHTLM010000007">
    <property type="protein sequence ID" value="MFD1177021.1"/>
    <property type="molecule type" value="Genomic_DNA"/>
</dbReference>
<sequence>METLLLWLFYASTLYAFIPGLITRIFGFRVFRHGASDKYYALTFDDGPDPKYTPMLLDLLKRFEVKATFFVVGSNAEKHPELIKRMHDEGHLIGIHNYVHKTNWLMFPATVKKQIQRTNKIIEEVTGHCTNYYRPPWGIVNLFDFTNRNETQIVLWSAMFSDWRERVGADKLTKRMLKKLRGGEIFLLHDCGATLGANSDAPAEMLMALERILEEAERRGLKSIRIDEMIENTEAILAARKKTKGTSAKATDKTTDKVSAKRRKKKISRFKKMIVALWLLWEKLFHVIFQLKSANKEDAFLHFRIRTYHGDNVIMTGGTELVSGDRIMELHFDNKKLFEISSRSRTPVQLAIKMIRKMDTALPELASYVVNHPELHDVKALYGVSMINRGPEQFGFTIADLPKGWFASSSRIYLKLLMSVIHPEGSSRLKENAEELVPKLIVMPIEYLVTHYSEDGSHHRLMKKEQTEEDETVLSSTLPCR</sequence>
<keyword evidence="2" id="KW-1133">Transmembrane helix</keyword>
<feature type="region of interest" description="Disordered" evidence="1">
    <location>
        <begin position="458"/>
        <end position="481"/>
    </location>
</feature>
<evidence type="ECO:0000313" key="5">
    <source>
        <dbReference type="Proteomes" id="UP001597262"/>
    </source>
</evidence>
<feature type="domain" description="NodB homology" evidence="3">
    <location>
        <begin position="38"/>
        <end position="224"/>
    </location>
</feature>
<accession>A0ABW3RX19</accession>
<dbReference type="RefSeq" id="WP_379319470.1">
    <property type="nucleotide sequence ID" value="NZ_JBHTLM010000007.1"/>
</dbReference>
<dbReference type="CDD" id="cd10959">
    <property type="entry name" value="CE4_NodB_like_3"/>
    <property type="match status" value="1"/>
</dbReference>
<comment type="caution">
    <text evidence="4">The sequence shown here is derived from an EMBL/GenBank/DDBJ whole genome shotgun (WGS) entry which is preliminary data.</text>
</comment>
<evidence type="ECO:0000256" key="1">
    <source>
        <dbReference type="SAM" id="MobiDB-lite"/>
    </source>
</evidence>
<dbReference type="Gene3D" id="3.20.20.370">
    <property type="entry name" value="Glycoside hydrolase/deacetylase"/>
    <property type="match status" value="1"/>
</dbReference>
<gene>
    <name evidence="4" type="ORF">ACFQ3W_12015</name>
</gene>
<protein>
    <submittedName>
        <fullName evidence="4">Polysaccharide deacetylase family protein</fullName>
    </submittedName>
</protein>
<proteinExistence type="predicted"/>
<keyword evidence="2" id="KW-0812">Transmembrane</keyword>
<feature type="transmembrane region" description="Helical" evidence="2">
    <location>
        <begin position="6"/>
        <end position="26"/>
    </location>
</feature>
<evidence type="ECO:0000313" key="4">
    <source>
        <dbReference type="EMBL" id="MFD1177021.1"/>
    </source>
</evidence>
<dbReference type="PANTHER" id="PTHR10587">
    <property type="entry name" value="GLYCOSYL TRANSFERASE-RELATED"/>
    <property type="match status" value="1"/>
</dbReference>
<name>A0ABW3RX19_9BACL</name>